<dbReference type="Gene3D" id="2.60.120.200">
    <property type="match status" value="1"/>
</dbReference>
<gene>
    <name evidence="3" type="ORF">SAMN04488552_2767</name>
</gene>
<dbReference type="AlphaFoldDB" id="A0A1H1R5Y3"/>
<keyword evidence="3" id="KW-0378">Hydrolase</keyword>
<dbReference type="SUPFAM" id="SSF49899">
    <property type="entry name" value="Concanavalin A-like lectins/glucanases"/>
    <property type="match status" value="1"/>
</dbReference>
<dbReference type="GO" id="GO:0005975">
    <property type="term" value="P:carbohydrate metabolic process"/>
    <property type="evidence" value="ECO:0007669"/>
    <property type="project" value="InterPro"/>
</dbReference>
<protein>
    <submittedName>
        <fullName evidence="3">Glycosyl hydrolases family 16</fullName>
    </submittedName>
</protein>
<dbReference type="PROSITE" id="PS51762">
    <property type="entry name" value="GH16_2"/>
    <property type="match status" value="1"/>
</dbReference>
<feature type="domain" description="GH16" evidence="2">
    <location>
        <begin position="32"/>
        <end position="275"/>
    </location>
</feature>
<organism evidence="3 4">
    <name type="scientific">Christiangramia echinicola</name>
    <dbReference type="NCBI Taxonomy" id="279359"/>
    <lineage>
        <taxon>Bacteria</taxon>
        <taxon>Pseudomonadati</taxon>
        <taxon>Bacteroidota</taxon>
        <taxon>Flavobacteriia</taxon>
        <taxon>Flavobacteriales</taxon>
        <taxon>Flavobacteriaceae</taxon>
        <taxon>Christiangramia</taxon>
    </lineage>
</organism>
<dbReference type="Proteomes" id="UP000198858">
    <property type="component" value="Chromosome I"/>
</dbReference>
<proteinExistence type="inferred from homology"/>
<dbReference type="InterPro" id="IPR000757">
    <property type="entry name" value="Beta-glucanase-like"/>
</dbReference>
<evidence type="ECO:0000313" key="4">
    <source>
        <dbReference type="Proteomes" id="UP000198858"/>
    </source>
</evidence>
<dbReference type="GO" id="GO:0004553">
    <property type="term" value="F:hydrolase activity, hydrolyzing O-glycosyl compounds"/>
    <property type="evidence" value="ECO:0007669"/>
    <property type="project" value="InterPro"/>
</dbReference>
<evidence type="ECO:0000313" key="3">
    <source>
        <dbReference type="EMBL" id="SDS31060.1"/>
    </source>
</evidence>
<dbReference type="PANTHER" id="PTHR10963">
    <property type="entry name" value="GLYCOSYL HYDROLASE-RELATED"/>
    <property type="match status" value="1"/>
</dbReference>
<dbReference type="Pfam" id="PF00722">
    <property type="entry name" value="Glyco_hydro_16"/>
    <property type="match status" value="1"/>
</dbReference>
<comment type="similarity">
    <text evidence="1">Belongs to the glycosyl hydrolase 16 family.</text>
</comment>
<dbReference type="STRING" id="1250231.SAMN04488552_2767"/>
<dbReference type="CDD" id="cd08023">
    <property type="entry name" value="GH16_laminarinase_like"/>
    <property type="match status" value="1"/>
</dbReference>
<evidence type="ECO:0000256" key="1">
    <source>
        <dbReference type="ARBA" id="ARBA00006865"/>
    </source>
</evidence>
<name>A0A1H1R5Y3_9FLAO</name>
<dbReference type="InterPro" id="IPR013320">
    <property type="entry name" value="ConA-like_dom_sf"/>
</dbReference>
<sequence length="275" mass="32155">MRSSILFLIFLGSSFLQNMDAQNYKLVWNDDFNYSGKPDPEKWNYETGFIRNLEEQIYTKRKKNVRVKNGKLEITALKEEYKNKRYDPDIQNYRMNTQYSEYTSGSVNTKDKFEFKYGRVEVRAKLPEGNGVWPAIWMLGSNFEEIEYPFAGEIDIMEHVGIEPQEVHATVHFPWDNQNGIKSKGGTKNLVDLATEFHVYSVEWTPEKIEFLIDNISFHTFTIDDAGVENNPFRKPFYLILNLALGGNWAGPVDPDILPQKFTIDYVRVYKQVEE</sequence>
<dbReference type="PANTHER" id="PTHR10963:SF55">
    <property type="entry name" value="GLYCOSIDE HYDROLASE FAMILY 16 PROTEIN"/>
    <property type="match status" value="1"/>
</dbReference>
<keyword evidence="4" id="KW-1185">Reference proteome</keyword>
<evidence type="ECO:0000259" key="2">
    <source>
        <dbReference type="PROSITE" id="PS51762"/>
    </source>
</evidence>
<dbReference type="InterPro" id="IPR050546">
    <property type="entry name" value="Glycosyl_Hydrlase_16"/>
</dbReference>
<reference evidence="3 4" key="1">
    <citation type="submission" date="2016-10" db="EMBL/GenBank/DDBJ databases">
        <authorList>
            <person name="Varghese N."/>
            <person name="Submissions S."/>
        </authorList>
    </citation>
    <scope>NUCLEOTIDE SEQUENCE [LARGE SCALE GENOMIC DNA]</scope>
    <source>
        <strain evidence="3 4">Mar_2010_102</strain>
    </source>
</reference>
<accession>A0A1H1R5Y3</accession>
<dbReference type="EMBL" id="LT629745">
    <property type="protein sequence ID" value="SDS31060.1"/>
    <property type="molecule type" value="Genomic_DNA"/>
</dbReference>